<evidence type="ECO:0000256" key="1">
    <source>
        <dbReference type="ARBA" id="ARBA00022679"/>
    </source>
</evidence>
<dbReference type="Gene3D" id="3.30.590.10">
    <property type="entry name" value="Glutamine synthetase/guanido kinase, catalytic domain"/>
    <property type="match status" value="1"/>
</dbReference>
<evidence type="ECO:0000256" key="3">
    <source>
        <dbReference type="ARBA" id="ARBA00022777"/>
    </source>
</evidence>
<feature type="binding site" evidence="5">
    <location>
        <begin position="17"/>
        <end position="21"/>
    </location>
    <ligand>
        <name>ATP</name>
        <dbReference type="ChEBI" id="CHEBI:30616"/>
    </ligand>
</feature>
<keyword evidence="4 5" id="KW-0067">ATP-binding</keyword>
<dbReference type="InterPro" id="IPR022414">
    <property type="entry name" value="ATP-guanido_PTrfase_cat"/>
</dbReference>
<dbReference type="PROSITE" id="PS51510">
    <property type="entry name" value="PHOSPHAGEN_KINASE_C"/>
    <property type="match status" value="1"/>
</dbReference>
<proteinExistence type="inferred from homology"/>
<dbReference type="AlphaFoldDB" id="A0AAW5F3W1"/>
<evidence type="ECO:0000256" key="5">
    <source>
        <dbReference type="PROSITE-ProRule" id="PRU00843"/>
    </source>
</evidence>
<protein>
    <submittedName>
        <fullName evidence="7">ATP--guanido phosphotransferase</fullName>
    </submittedName>
</protein>
<reference evidence="7" key="1">
    <citation type="journal article" date="2022" name="Cell Host Microbe">
        <title>Colonization of the live biotherapeutic product VE303 and modulation of the microbiota and metabolites in healthy volunteers.</title>
        <authorList>
            <person name="Dsouza M."/>
            <person name="Menon R."/>
            <person name="Crossette E."/>
            <person name="Bhattarai S.K."/>
            <person name="Schneider J."/>
            <person name="Kim Y.G."/>
            <person name="Reddy S."/>
            <person name="Caballero S."/>
            <person name="Felix C."/>
            <person name="Cornacchione L."/>
            <person name="Hendrickson J."/>
            <person name="Watson A.R."/>
            <person name="Minot S.S."/>
            <person name="Greenfield N."/>
            <person name="Schopf L."/>
            <person name="Szabady R."/>
            <person name="Patarroyo J."/>
            <person name="Smith W."/>
            <person name="Harrison P."/>
            <person name="Kuijper E.J."/>
            <person name="Kelly C.P."/>
            <person name="Olle B."/>
            <person name="Bobilev D."/>
            <person name="Silber J.L."/>
            <person name="Bucci V."/>
            <person name="Roberts B."/>
            <person name="Faith J."/>
            <person name="Norman J.M."/>
        </authorList>
    </citation>
    <scope>NUCLEOTIDE SEQUENCE</scope>
    <source>
        <strain evidence="7">VE303-04</strain>
    </source>
</reference>
<evidence type="ECO:0000259" key="6">
    <source>
        <dbReference type="PROSITE" id="PS51510"/>
    </source>
</evidence>
<evidence type="ECO:0000256" key="4">
    <source>
        <dbReference type="ARBA" id="ARBA00022840"/>
    </source>
</evidence>
<organism evidence="7 8">
    <name type="scientific">Clostridium symbiosum</name>
    <name type="common">Bacteroides symbiosus</name>
    <dbReference type="NCBI Taxonomy" id="1512"/>
    <lineage>
        <taxon>Bacteria</taxon>
        <taxon>Bacillati</taxon>
        <taxon>Bacillota</taxon>
        <taxon>Clostridia</taxon>
        <taxon>Lachnospirales</taxon>
        <taxon>Lachnospiraceae</taxon>
        <taxon>Otoolea</taxon>
    </lineage>
</organism>
<keyword evidence="3 5" id="KW-0418">Kinase</keyword>
<dbReference type="Pfam" id="PF00217">
    <property type="entry name" value="ATP-gua_Ptrans"/>
    <property type="match status" value="1"/>
</dbReference>
<feature type="binding site" evidence="5">
    <location>
        <position position="116"/>
    </location>
    <ligand>
        <name>ATP</name>
        <dbReference type="ChEBI" id="CHEBI:30616"/>
    </ligand>
</feature>
<dbReference type="GO" id="GO:0046314">
    <property type="term" value="P:phosphocreatine biosynthetic process"/>
    <property type="evidence" value="ECO:0007669"/>
    <property type="project" value="InterPro"/>
</dbReference>
<accession>A0AAW5F3W1</accession>
<dbReference type="Proteomes" id="UP001203136">
    <property type="component" value="Unassembled WGS sequence"/>
</dbReference>
<feature type="domain" description="Phosphagen kinase C-terminal" evidence="6">
    <location>
        <begin position="14"/>
        <end position="245"/>
    </location>
</feature>
<dbReference type="EMBL" id="JAINVB010000001">
    <property type="protein sequence ID" value="MCK0085707.1"/>
    <property type="molecule type" value="Genomic_DNA"/>
</dbReference>
<keyword evidence="2 5" id="KW-0547">Nucleotide-binding</keyword>
<dbReference type="GO" id="GO:0005524">
    <property type="term" value="F:ATP binding"/>
    <property type="evidence" value="ECO:0007669"/>
    <property type="project" value="UniProtKB-UniRule"/>
</dbReference>
<dbReference type="InterPro" id="IPR014746">
    <property type="entry name" value="Gln_synth/guanido_kin_cat_dom"/>
</dbReference>
<feature type="binding site" evidence="5">
    <location>
        <begin position="167"/>
        <end position="171"/>
    </location>
    <ligand>
        <name>ATP</name>
        <dbReference type="ChEBI" id="CHEBI:30616"/>
    </ligand>
</feature>
<sequence length="344" mass="39683">MTRWFEDVKNDPSNIVSSRVRLSRNWEEYKFPSRLEDNEARYMVGRMMQELRDIQGKDGRRYEFRALDKMEELDRVALRERRLLNKTLVEKKTPGSIICSDDEAVSLVLNGDDHIRLQILAPGLELKSCYDEADKLDDYLNAKFPYAFSSKYGYLTAYPTNVGTGMKASVVVHLPSLSTSKRFQDLLGDMSRFGTTVRGVYGRGTENYGDLYEIYNQKTLGMNEQEIIELVSSVAVQLSRQEREIREASLSKHRLLREDEVYKSYGVLKYARKLSMKEAMTFLSHLRAGIADGLVETKEFAGIYNLMIGIQPANLQKYSRQPLGKDELEVARGRYLREHLPELK</sequence>
<dbReference type="PANTHER" id="PTHR11547">
    <property type="entry name" value="ARGININE OR CREATINE KINASE"/>
    <property type="match status" value="1"/>
</dbReference>
<evidence type="ECO:0000313" key="7">
    <source>
        <dbReference type="EMBL" id="MCK0085707.1"/>
    </source>
</evidence>
<comment type="caution">
    <text evidence="7">The sequence shown here is derived from an EMBL/GenBank/DDBJ whole genome shotgun (WGS) entry which is preliminary data.</text>
</comment>
<dbReference type="CDD" id="cd07930">
    <property type="entry name" value="bacterial_phosphagen_kinase"/>
    <property type="match status" value="1"/>
</dbReference>
<evidence type="ECO:0000313" key="8">
    <source>
        <dbReference type="Proteomes" id="UP001203136"/>
    </source>
</evidence>
<keyword evidence="1 5" id="KW-0808">Transferase</keyword>
<dbReference type="InterPro" id="IPR000749">
    <property type="entry name" value="ATP-guanido_PTrfase"/>
</dbReference>
<name>A0AAW5F3W1_CLOSY</name>
<dbReference type="RefSeq" id="WP_024738107.1">
    <property type="nucleotide sequence ID" value="NZ_CABHNX010000124.1"/>
</dbReference>
<comment type="caution">
    <text evidence="5">Lacks conserved residue(s) required for the propagation of feature annotation.</text>
</comment>
<dbReference type="GO" id="GO:0005615">
    <property type="term" value="C:extracellular space"/>
    <property type="evidence" value="ECO:0007669"/>
    <property type="project" value="TreeGrafter"/>
</dbReference>
<dbReference type="SUPFAM" id="SSF55931">
    <property type="entry name" value="Glutamine synthetase/guanido kinase"/>
    <property type="match status" value="1"/>
</dbReference>
<dbReference type="InterPro" id="IPR023660">
    <property type="entry name" value="Arg_Kinase"/>
</dbReference>
<evidence type="ECO:0000256" key="2">
    <source>
        <dbReference type="ARBA" id="ARBA00022741"/>
    </source>
</evidence>
<comment type="similarity">
    <text evidence="5">Belongs to the ATP:guanido phosphotransferase family.</text>
</comment>
<dbReference type="GO" id="GO:0004111">
    <property type="term" value="F:creatine kinase activity"/>
    <property type="evidence" value="ECO:0007669"/>
    <property type="project" value="InterPro"/>
</dbReference>
<dbReference type="PANTHER" id="PTHR11547:SF38">
    <property type="entry name" value="ARGININE KINASE 1-RELATED"/>
    <property type="match status" value="1"/>
</dbReference>
<feature type="binding site" evidence="5">
    <location>
        <begin position="198"/>
        <end position="203"/>
    </location>
    <ligand>
        <name>ATP</name>
        <dbReference type="ChEBI" id="CHEBI:30616"/>
    </ligand>
</feature>
<gene>
    <name evidence="7" type="ORF">K5I21_07460</name>
</gene>